<dbReference type="InterPro" id="IPR051159">
    <property type="entry name" value="Hexapeptide_acetyltransf"/>
</dbReference>
<dbReference type="Pfam" id="PF00132">
    <property type="entry name" value="Hexapep"/>
    <property type="match status" value="1"/>
</dbReference>
<reference evidence="6 7" key="1">
    <citation type="submission" date="2019-08" db="EMBL/GenBank/DDBJ databases">
        <title>In-depth cultivation of the pig gut microbiome towards novel bacterial diversity and tailored functional studies.</title>
        <authorList>
            <person name="Wylensek D."/>
            <person name="Hitch T.C.A."/>
            <person name="Clavel T."/>
        </authorList>
    </citation>
    <scope>NUCLEOTIDE SEQUENCE [LARGE SCALE GENOMIC DNA]</scope>
    <source>
        <strain evidence="6 7">LKV-178-WT-2A</strain>
    </source>
</reference>
<dbReference type="Proteomes" id="UP000438914">
    <property type="component" value="Unassembled WGS sequence"/>
</dbReference>
<keyword evidence="2 6" id="KW-0808">Transferase</keyword>
<comment type="similarity">
    <text evidence="1">Belongs to the transferase hexapeptide repeat family.</text>
</comment>
<dbReference type="GO" id="GO:0016407">
    <property type="term" value="F:acetyltransferase activity"/>
    <property type="evidence" value="ECO:0007669"/>
    <property type="project" value="InterPro"/>
</dbReference>
<organism evidence="6 7">
    <name type="scientific">Hallella mizrahii</name>
    <dbReference type="NCBI Taxonomy" id="2606637"/>
    <lineage>
        <taxon>Bacteria</taxon>
        <taxon>Pseudomonadati</taxon>
        <taxon>Bacteroidota</taxon>
        <taxon>Bacteroidia</taxon>
        <taxon>Bacteroidales</taxon>
        <taxon>Prevotellaceae</taxon>
        <taxon>Hallella</taxon>
    </lineage>
</organism>
<dbReference type="PROSITE" id="PS00101">
    <property type="entry name" value="HEXAPEP_TRANSFERASES"/>
    <property type="match status" value="1"/>
</dbReference>
<dbReference type="RefSeq" id="WP_154535180.1">
    <property type="nucleotide sequence ID" value="NZ_VUNG01000043.1"/>
</dbReference>
<evidence type="ECO:0000313" key="6">
    <source>
        <dbReference type="EMBL" id="MST85596.1"/>
    </source>
</evidence>
<dbReference type="PANTHER" id="PTHR23416">
    <property type="entry name" value="SIALIC ACID SYNTHASE-RELATED"/>
    <property type="match status" value="1"/>
</dbReference>
<keyword evidence="7" id="KW-1185">Reference proteome</keyword>
<dbReference type="GO" id="GO:0005829">
    <property type="term" value="C:cytosol"/>
    <property type="evidence" value="ECO:0007669"/>
    <property type="project" value="TreeGrafter"/>
</dbReference>
<dbReference type="Pfam" id="PF12464">
    <property type="entry name" value="Mac"/>
    <property type="match status" value="1"/>
</dbReference>
<dbReference type="InterPro" id="IPR024688">
    <property type="entry name" value="Mac_dom"/>
</dbReference>
<dbReference type="InterPro" id="IPR001451">
    <property type="entry name" value="Hexapep"/>
</dbReference>
<dbReference type="InterPro" id="IPR018357">
    <property type="entry name" value="Hexapep_transf_CS"/>
</dbReference>
<evidence type="ECO:0000256" key="4">
    <source>
        <dbReference type="ARBA" id="ARBA00023315"/>
    </source>
</evidence>
<proteinExistence type="inferred from homology"/>
<dbReference type="EMBL" id="VUNG01000043">
    <property type="protein sequence ID" value="MST85596.1"/>
    <property type="molecule type" value="Genomic_DNA"/>
</dbReference>
<dbReference type="PANTHER" id="PTHR23416:SF23">
    <property type="entry name" value="ACETYLTRANSFERASE C18B11.09C-RELATED"/>
    <property type="match status" value="1"/>
</dbReference>
<feature type="domain" description="Maltose/galactoside acetyltransferase" evidence="5">
    <location>
        <begin position="27"/>
        <end position="59"/>
    </location>
</feature>
<dbReference type="Gene3D" id="2.160.10.10">
    <property type="entry name" value="Hexapeptide repeat proteins"/>
    <property type="match status" value="1"/>
</dbReference>
<keyword evidence="3" id="KW-0677">Repeat</keyword>
<evidence type="ECO:0000259" key="5">
    <source>
        <dbReference type="Pfam" id="PF12464"/>
    </source>
</evidence>
<name>A0A7K0KI33_9BACT</name>
<keyword evidence="4" id="KW-0012">Acyltransferase</keyword>
<evidence type="ECO:0000256" key="1">
    <source>
        <dbReference type="ARBA" id="ARBA00007274"/>
    </source>
</evidence>
<dbReference type="CDD" id="cd03357">
    <property type="entry name" value="LbH_MAT_GAT"/>
    <property type="match status" value="1"/>
</dbReference>
<comment type="caution">
    <text evidence="6">The sequence shown here is derived from an EMBL/GenBank/DDBJ whole genome shotgun (WGS) entry which is preliminary data.</text>
</comment>
<dbReference type="InterPro" id="IPR011004">
    <property type="entry name" value="Trimer_LpxA-like_sf"/>
</dbReference>
<gene>
    <name evidence="6" type="ORF">FYJ73_13125</name>
</gene>
<accession>A0A7K0KI33</accession>
<sequence>MTQEEIMKLVTSKDGFIGHAMNIPHDRQNKTHELVLEYNQTNPADTKRQEELLKQILGTYYERVVIQHGVHFDFGFNTHFLGMAYVNFGVTFLDTSPITIDDMCFIAPGVILTCTGHPVVAEQRDQGIETSKPITIGNSVWIGAHATICGGVTIGDHAVIGAGAVVLHDVPENTIVAGVPAKEIRKITDKDIITSDKILF</sequence>
<protein>
    <submittedName>
        <fullName evidence="6">Sugar O-acetyltransferase</fullName>
    </submittedName>
</protein>
<dbReference type="AlphaFoldDB" id="A0A7K0KI33"/>
<evidence type="ECO:0000256" key="3">
    <source>
        <dbReference type="ARBA" id="ARBA00022737"/>
    </source>
</evidence>
<dbReference type="GO" id="GO:0008374">
    <property type="term" value="F:O-acyltransferase activity"/>
    <property type="evidence" value="ECO:0007669"/>
    <property type="project" value="TreeGrafter"/>
</dbReference>
<dbReference type="SUPFAM" id="SSF51161">
    <property type="entry name" value="Trimeric LpxA-like enzymes"/>
    <property type="match status" value="1"/>
</dbReference>
<evidence type="ECO:0000256" key="2">
    <source>
        <dbReference type="ARBA" id="ARBA00022679"/>
    </source>
</evidence>
<evidence type="ECO:0000313" key="7">
    <source>
        <dbReference type="Proteomes" id="UP000438914"/>
    </source>
</evidence>